<sequence length="724" mass="79775">MDEQLALELSLTTSLANLAIGVHGFEGTESVSDLYRYRLHLHTDASAELPVRELLGKEVTLRVRVGALPERSLHGIIAELGHVGRTPTHQLHEAVLVPKVALLTYEVGYQILQDKTFTEILDHYLEGYPRQYVLNEDHASSRYAVRYADSPWDYLLRLLEREGCHFYFRQDDGCGTFVVADSSTRASASHDQPLPLRRQSLEPSVRSWKLHREATPWKTRVSDHHLECPGADLSKEAASAHHLNVGQRACQLGATSLADCVVDRHELFAHRFGDLGDDNASSANSLDGLFQERDRLAKVRLGQALSGSVRGEGIVNAPCLVPGMTFPLGDADQDNGDYFVTSIHQRAALPLDGFGAWESSPYECSFECVPVELAYRLPRREGAPAVPSVETALALAEPSQEVTVDKAGAVKAKFLWDDDEGRHSRSIPVLRSLSGDHYGEVYPPHRDDELLIAYEHGHPERPFVLGSLYNISNPPPVDASELRHVQGHWVRGRGGPVDRASRFTIDQRSDHEKVALYSAGTAQFSAEGSQTIQSGDSLSLRVGADPTNALKTMQADQSIGNYILDVNGNTTETTDGDQETNTAGNHSISTKDAVMYVYVEPALWITKYPLSFVSATSLWFDGLHVDFALAGGRLRMDVGFLSGRWYTTPLSFRQWNTVMTKGLIKMDLSTLAFFSGVFAALVGTGFMERRCNLTVDAITAERKLIATSADTAAFRRLGGAKYVV</sequence>
<organism evidence="2 3">
    <name type="scientific">Kolteria novifilia</name>
    <dbReference type="NCBI Taxonomy" id="2527975"/>
    <lineage>
        <taxon>Bacteria</taxon>
        <taxon>Pseudomonadati</taxon>
        <taxon>Planctomycetota</taxon>
        <taxon>Planctomycetia</taxon>
        <taxon>Kolteriales</taxon>
        <taxon>Kolteriaceae</taxon>
        <taxon>Kolteria</taxon>
    </lineage>
</organism>
<proteinExistence type="predicted"/>
<gene>
    <name evidence="2" type="ORF">Pan216_15530</name>
</gene>
<protein>
    <submittedName>
        <fullName evidence="2">Phage-related baseplate assembly protein</fullName>
    </submittedName>
</protein>
<evidence type="ECO:0000313" key="3">
    <source>
        <dbReference type="Proteomes" id="UP000317093"/>
    </source>
</evidence>
<dbReference type="AlphaFoldDB" id="A0A518B160"/>
<dbReference type="Pfam" id="PF05954">
    <property type="entry name" value="Phage_GPD"/>
    <property type="match status" value="1"/>
</dbReference>
<dbReference type="KEGG" id="knv:Pan216_15530"/>
<dbReference type="Gene3D" id="3.55.50.10">
    <property type="entry name" value="Baseplate protein-like domains"/>
    <property type="match status" value="1"/>
</dbReference>
<reference evidence="2 3" key="1">
    <citation type="submission" date="2019-02" db="EMBL/GenBank/DDBJ databases">
        <title>Deep-cultivation of Planctomycetes and their phenomic and genomic characterization uncovers novel biology.</title>
        <authorList>
            <person name="Wiegand S."/>
            <person name="Jogler M."/>
            <person name="Boedeker C."/>
            <person name="Pinto D."/>
            <person name="Vollmers J."/>
            <person name="Rivas-Marin E."/>
            <person name="Kohn T."/>
            <person name="Peeters S.H."/>
            <person name="Heuer A."/>
            <person name="Rast P."/>
            <person name="Oberbeckmann S."/>
            <person name="Bunk B."/>
            <person name="Jeske O."/>
            <person name="Meyerdierks A."/>
            <person name="Storesund J.E."/>
            <person name="Kallscheuer N."/>
            <person name="Luecker S."/>
            <person name="Lage O.M."/>
            <person name="Pohl T."/>
            <person name="Merkel B.J."/>
            <person name="Hornburger P."/>
            <person name="Mueller R.-W."/>
            <person name="Bruemmer F."/>
            <person name="Labrenz M."/>
            <person name="Spormann A.M."/>
            <person name="Op den Camp H."/>
            <person name="Overmann J."/>
            <person name="Amann R."/>
            <person name="Jetten M.S.M."/>
            <person name="Mascher T."/>
            <person name="Medema M.H."/>
            <person name="Devos D.P."/>
            <person name="Kaster A.-K."/>
            <person name="Ovreas L."/>
            <person name="Rohde M."/>
            <person name="Galperin M.Y."/>
            <person name="Jogler C."/>
        </authorList>
    </citation>
    <scope>NUCLEOTIDE SEQUENCE [LARGE SCALE GENOMIC DNA]</scope>
    <source>
        <strain evidence="2 3">Pan216</strain>
    </source>
</reference>
<dbReference type="SUPFAM" id="SSF69349">
    <property type="entry name" value="Phage fibre proteins"/>
    <property type="match status" value="1"/>
</dbReference>
<feature type="domain" description="Gp5/Type VI secretion system Vgr protein OB-fold" evidence="1">
    <location>
        <begin position="405"/>
        <end position="469"/>
    </location>
</feature>
<dbReference type="RefSeq" id="WP_145256968.1">
    <property type="nucleotide sequence ID" value="NZ_CP036279.1"/>
</dbReference>
<accession>A0A518B160</accession>
<evidence type="ECO:0000313" key="2">
    <source>
        <dbReference type="EMBL" id="QDU60704.1"/>
    </source>
</evidence>
<dbReference type="Proteomes" id="UP000317093">
    <property type="component" value="Chromosome"/>
</dbReference>
<dbReference type="SUPFAM" id="SSF69279">
    <property type="entry name" value="Phage tail proteins"/>
    <property type="match status" value="2"/>
</dbReference>
<dbReference type="Gene3D" id="4.10.220.110">
    <property type="match status" value="1"/>
</dbReference>
<dbReference type="OrthoDB" id="9762420at2"/>
<dbReference type="InterPro" id="IPR037026">
    <property type="entry name" value="Vgr_OB-fold_dom_sf"/>
</dbReference>
<keyword evidence="3" id="KW-1185">Reference proteome</keyword>
<dbReference type="Gene3D" id="2.40.50.230">
    <property type="entry name" value="Gp5 N-terminal domain"/>
    <property type="match status" value="1"/>
</dbReference>
<evidence type="ECO:0000259" key="1">
    <source>
        <dbReference type="Pfam" id="PF04717"/>
    </source>
</evidence>
<dbReference type="SUPFAM" id="SSF69255">
    <property type="entry name" value="gp5 N-terminal domain-like"/>
    <property type="match status" value="1"/>
</dbReference>
<dbReference type="InterPro" id="IPR006533">
    <property type="entry name" value="T6SS_Vgr_RhsGE"/>
</dbReference>
<dbReference type="InterPro" id="IPR006531">
    <property type="entry name" value="Gp5/Vgr_OB"/>
</dbReference>
<name>A0A518B160_9BACT</name>
<dbReference type="NCBIfam" id="TIGR01646">
    <property type="entry name" value="vgr_GE"/>
    <property type="match status" value="1"/>
</dbReference>
<dbReference type="Gene3D" id="2.30.110.50">
    <property type="match status" value="1"/>
</dbReference>
<dbReference type="EMBL" id="CP036279">
    <property type="protein sequence ID" value="QDU60704.1"/>
    <property type="molecule type" value="Genomic_DNA"/>
</dbReference>
<dbReference type="Pfam" id="PF04717">
    <property type="entry name" value="Phage_base_V"/>
    <property type="match status" value="1"/>
</dbReference>